<dbReference type="Proteomes" id="UP001362999">
    <property type="component" value="Unassembled WGS sequence"/>
</dbReference>
<feature type="region of interest" description="Disordered" evidence="1">
    <location>
        <begin position="36"/>
        <end position="95"/>
    </location>
</feature>
<protein>
    <submittedName>
        <fullName evidence="2">Uncharacterized protein</fullName>
    </submittedName>
</protein>
<evidence type="ECO:0000256" key="1">
    <source>
        <dbReference type="SAM" id="MobiDB-lite"/>
    </source>
</evidence>
<evidence type="ECO:0000313" key="2">
    <source>
        <dbReference type="EMBL" id="KAK7040062.1"/>
    </source>
</evidence>
<dbReference type="AlphaFoldDB" id="A0AAW0CMK1"/>
<name>A0AAW0CMK1_9AGAR</name>
<organism evidence="2 3">
    <name type="scientific">Favolaschia claudopus</name>
    <dbReference type="NCBI Taxonomy" id="2862362"/>
    <lineage>
        <taxon>Eukaryota</taxon>
        <taxon>Fungi</taxon>
        <taxon>Dikarya</taxon>
        <taxon>Basidiomycota</taxon>
        <taxon>Agaricomycotina</taxon>
        <taxon>Agaricomycetes</taxon>
        <taxon>Agaricomycetidae</taxon>
        <taxon>Agaricales</taxon>
        <taxon>Marasmiineae</taxon>
        <taxon>Mycenaceae</taxon>
        <taxon>Favolaschia</taxon>
    </lineage>
</organism>
<accession>A0AAW0CMK1</accession>
<proteinExistence type="predicted"/>
<gene>
    <name evidence="2" type="ORF">R3P38DRAFT_2770182</name>
</gene>
<dbReference type="EMBL" id="JAWWNJ010000016">
    <property type="protein sequence ID" value="KAK7040062.1"/>
    <property type="molecule type" value="Genomic_DNA"/>
</dbReference>
<keyword evidence="3" id="KW-1185">Reference proteome</keyword>
<comment type="caution">
    <text evidence="2">The sequence shown here is derived from an EMBL/GenBank/DDBJ whole genome shotgun (WGS) entry which is preliminary data.</text>
</comment>
<sequence length="181" mass="19975">MPRNHKTYVFLQPLTPAHEVHNSSELPVITEESFMEPLTPEDFNNEEMGSNEAGDGVESQSEEEEPEAEVEKTPTAFDAAHGLGVDCMPSSHTFTGNKQLQQDVKSIDGAVCPNENDNHNDGHEDIAQATAALDHTELNSLFVVTEALDKISAEIHELRKEVVEIAKSIQFKIDCDSKKCD</sequence>
<evidence type="ECO:0000313" key="3">
    <source>
        <dbReference type="Proteomes" id="UP001362999"/>
    </source>
</evidence>
<reference evidence="2 3" key="1">
    <citation type="journal article" date="2024" name="J Genomics">
        <title>Draft genome sequencing and assembly of Favolaschia claudopus CIRM-BRFM 2984 isolated from oak limbs.</title>
        <authorList>
            <person name="Navarro D."/>
            <person name="Drula E."/>
            <person name="Chaduli D."/>
            <person name="Cazenave R."/>
            <person name="Ahrendt S."/>
            <person name="Wang J."/>
            <person name="Lipzen A."/>
            <person name="Daum C."/>
            <person name="Barry K."/>
            <person name="Grigoriev I.V."/>
            <person name="Favel A."/>
            <person name="Rosso M.N."/>
            <person name="Martin F."/>
        </authorList>
    </citation>
    <scope>NUCLEOTIDE SEQUENCE [LARGE SCALE GENOMIC DNA]</scope>
    <source>
        <strain evidence="2 3">CIRM-BRFM 2984</strain>
    </source>
</reference>